<keyword evidence="1" id="KW-0812">Transmembrane</keyword>
<feature type="transmembrane region" description="Helical" evidence="1">
    <location>
        <begin position="34"/>
        <end position="57"/>
    </location>
</feature>
<dbReference type="PANTHER" id="PTHR34473">
    <property type="entry name" value="UPF0699 TRANSMEMBRANE PROTEIN YDBS"/>
    <property type="match status" value="1"/>
</dbReference>
<dbReference type="InterPro" id="IPR005182">
    <property type="entry name" value="YdbS-like_PH"/>
</dbReference>
<dbReference type="Proteomes" id="UP000649289">
    <property type="component" value="Unassembled WGS sequence"/>
</dbReference>
<dbReference type="RefSeq" id="WP_191199426.1">
    <property type="nucleotide sequence ID" value="NZ_BAAAPA010000005.1"/>
</dbReference>
<dbReference type="PANTHER" id="PTHR34473:SF3">
    <property type="entry name" value="TRANSMEMBRANE PROTEIN-RELATED"/>
    <property type="match status" value="1"/>
</dbReference>
<sequence length="177" mass="18607">MSDVGASDGVTSAASRTPVLREPAHQVSRQAVPFWTVSALLGDGVVVVAAALAYFLIPDVPGWTGLVVLALALAAAAHVALMPRIRFRVHRWEVSDTAVHTREGWIGRETRIAPLSRVQTVDSRQGALMRLFGLASITVTTASAAGPITVDCLDADVARDVVARLTEITAATEGDAT</sequence>
<evidence type="ECO:0000313" key="4">
    <source>
        <dbReference type="Proteomes" id="UP000649289"/>
    </source>
</evidence>
<gene>
    <name evidence="3" type="ORF">IEZ25_10740</name>
</gene>
<keyword evidence="1" id="KW-0472">Membrane</keyword>
<keyword evidence="1" id="KW-1133">Transmembrane helix</keyword>
<evidence type="ECO:0000313" key="3">
    <source>
        <dbReference type="EMBL" id="MBD3915091.1"/>
    </source>
</evidence>
<comment type="caution">
    <text evidence="3">The sequence shown here is derived from an EMBL/GenBank/DDBJ whole genome shotgun (WGS) entry which is preliminary data.</text>
</comment>
<feature type="transmembrane region" description="Helical" evidence="1">
    <location>
        <begin position="63"/>
        <end position="81"/>
    </location>
</feature>
<dbReference type="Pfam" id="PF03703">
    <property type="entry name" value="bPH_2"/>
    <property type="match status" value="1"/>
</dbReference>
<dbReference type="EMBL" id="JACXYY010000004">
    <property type="protein sequence ID" value="MBD3915091.1"/>
    <property type="molecule type" value="Genomic_DNA"/>
</dbReference>
<evidence type="ECO:0000256" key="1">
    <source>
        <dbReference type="SAM" id="Phobius"/>
    </source>
</evidence>
<proteinExistence type="predicted"/>
<organism evidence="3 4">
    <name type="scientific">Nocardioides hwasunensis</name>
    <dbReference type="NCBI Taxonomy" id="397258"/>
    <lineage>
        <taxon>Bacteria</taxon>
        <taxon>Bacillati</taxon>
        <taxon>Actinomycetota</taxon>
        <taxon>Actinomycetes</taxon>
        <taxon>Propionibacteriales</taxon>
        <taxon>Nocardioidaceae</taxon>
        <taxon>Nocardioides</taxon>
    </lineage>
</organism>
<protein>
    <submittedName>
        <fullName evidence="3">PH domain-containing protein</fullName>
    </submittedName>
</protein>
<feature type="domain" description="YdbS-like PH" evidence="2">
    <location>
        <begin position="88"/>
        <end position="163"/>
    </location>
</feature>
<name>A0ABR8MIJ6_9ACTN</name>
<accession>A0ABR8MIJ6</accession>
<keyword evidence="4" id="KW-1185">Reference proteome</keyword>
<evidence type="ECO:0000259" key="2">
    <source>
        <dbReference type="Pfam" id="PF03703"/>
    </source>
</evidence>
<reference evidence="3 4" key="1">
    <citation type="submission" date="2020-09" db="EMBL/GenBank/DDBJ databases">
        <title>novel species in genus Nocardioides.</title>
        <authorList>
            <person name="Zhang G."/>
        </authorList>
    </citation>
    <scope>NUCLEOTIDE SEQUENCE [LARGE SCALE GENOMIC DNA]</scope>
    <source>
        <strain evidence="3 4">19197</strain>
    </source>
</reference>